<dbReference type="EMBL" id="CAQI01000051">
    <property type="protein sequence ID" value="CCQ47443.1"/>
    <property type="molecule type" value="Genomic_DNA"/>
</dbReference>
<dbReference type="RefSeq" id="WP_050056305.1">
    <property type="nucleotide sequence ID" value="NZ_CAQI01000051.1"/>
</dbReference>
<name>A0A024H635_9MICC</name>
<reference evidence="4" key="1">
    <citation type="journal article" date="2014" name="Genome Announc.">
        <title>Genome Sequence of Arthrobacter siccitolerans 4J27, a Xeroprotectant-Producing Desiccation-Tolerant Microorganism.</title>
        <authorList>
            <person name="Manzanera M."/>
            <person name="Santa-Cruz-Calvo L."/>
            <person name="Vilchez J.I."/>
            <person name="Garcia-Fontana C."/>
            <person name="Silva-Castro G.A."/>
            <person name="Calvo C."/>
            <person name="Gonzalez-Lopez J."/>
        </authorList>
    </citation>
    <scope>NUCLEOTIDE SEQUENCE [LARGE SCALE GENOMIC DNA]</scope>
    <source>
        <strain evidence="4">4J27</strain>
    </source>
</reference>
<dbReference type="SUPFAM" id="SSF52038">
    <property type="entry name" value="Barstar-related"/>
    <property type="match status" value="1"/>
</dbReference>
<dbReference type="AlphaFoldDB" id="A0A024H635"/>
<comment type="caution">
    <text evidence="3">The sequence shown here is derived from an EMBL/GenBank/DDBJ whole genome shotgun (WGS) entry which is preliminary data.</text>
</comment>
<sequence length="118" mass="12982">MKIYSGDTWTLEELQEQVADAGRRSLVVPAADSKKGVLETFGEVLNFPEHYGVNLDALNDSLHDFADSITDNGNRPVTVLWQVAAPFRADRSFGIICEILQDAERYAGKDLAVTAVLL</sequence>
<protein>
    <submittedName>
        <fullName evidence="3">Barstar family protein</fullName>
    </submittedName>
</protein>
<evidence type="ECO:0000256" key="1">
    <source>
        <dbReference type="ARBA" id="ARBA00006845"/>
    </source>
</evidence>
<dbReference type="OrthoDB" id="8859549at2"/>
<accession>A0A024H635</accession>
<gene>
    <name evidence="3" type="ORF">ARTSIC4J27_3428</name>
</gene>
<evidence type="ECO:0000313" key="3">
    <source>
        <dbReference type="EMBL" id="CCQ47443.1"/>
    </source>
</evidence>
<dbReference type="Proteomes" id="UP000035722">
    <property type="component" value="Unassembled WGS sequence"/>
</dbReference>
<dbReference type="Gene3D" id="3.30.370.10">
    <property type="entry name" value="Barstar-like"/>
    <property type="match status" value="1"/>
</dbReference>
<dbReference type="InterPro" id="IPR035905">
    <property type="entry name" value="Barstar-like_sf"/>
</dbReference>
<proteinExistence type="inferred from homology"/>
<comment type="similarity">
    <text evidence="1">Belongs to the barstar family.</text>
</comment>
<organism evidence="3 4">
    <name type="scientific">Pseudarthrobacter siccitolerans</name>
    <dbReference type="NCBI Taxonomy" id="861266"/>
    <lineage>
        <taxon>Bacteria</taxon>
        <taxon>Bacillati</taxon>
        <taxon>Actinomycetota</taxon>
        <taxon>Actinomycetes</taxon>
        <taxon>Micrococcales</taxon>
        <taxon>Micrococcaceae</taxon>
        <taxon>Pseudarthrobacter</taxon>
    </lineage>
</organism>
<dbReference type="Pfam" id="PF01337">
    <property type="entry name" value="Barstar"/>
    <property type="match status" value="1"/>
</dbReference>
<feature type="domain" description="Barstar (barnase inhibitor)" evidence="2">
    <location>
        <begin position="30"/>
        <end position="111"/>
    </location>
</feature>
<keyword evidence="4" id="KW-1185">Reference proteome</keyword>
<dbReference type="STRING" id="861266.ARTSIC4J27_3428"/>
<evidence type="ECO:0000313" key="4">
    <source>
        <dbReference type="Proteomes" id="UP000035722"/>
    </source>
</evidence>
<evidence type="ECO:0000259" key="2">
    <source>
        <dbReference type="Pfam" id="PF01337"/>
    </source>
</evidence>
<dbReference type="InterPro" id="IPR000468">
    <property type="entry name" value="Barstar"/>
</dbReference>